<dbReference type="PANTHER" id="PTHR22916:SF3">
    <property type="entry name" value="UDP-GLCNAC:BETAGAL BETA-1,3-N-ACETYLGLUCOSAMINYLTRANSFERASE-LIKE PROTEIN 1"/>
    <property type="match status" value="1"/>
</dbReference>
<accession>A0A0A8J5X6</accession>
<dbReference type="Gene3D" id="3.90.550.10">
    <property type="entry name" value="Spore Coat Polysaccharide Biosynthesis Protein SpsA, Chain A"/>
    <property type="match status" value="1"/>
</dbReference>
<evidence type="ECO:0000313" key="2">
    <source>
        <dbReference type="EMBL" id="AIG62575.1"/>
    </source>
</evidence>
<reference evidence="2" key="2">
    <citation type="journal article" date="2016" name="PLoS ONE">
        <title>Comparison of O-Antigen Gene Clusters of All O-Serogroups of Escherichia coli and Proposal for Adopting a New Nomenclature for O-Typing.</title>
        <authorList>
            <person name="DebRoy C."/>
            <person name="Fratamico P.M."/>
            <person name="Yan X."/>
            <person name="Baranzoni G."/>
            <person name="Liu Y."/>
            <person name="Needleman D.S."/>
            <person name="Tebbs R."/>
            <person name="O'Connell C.D."/>
            <person name="Allred A."/>
            <person name="Swimley M."/>
            <person name="Mwangi M."/>
            <person name="Kapur V."/>
            <person name="Raygoza Garay J.A."/>
            <person name="Roberts E.L."/>
            <person name="Katani R."/>
        </authorList>
    </citation>
    <scope>NUCLEOTIDE SEQUENCE</scope>
    <source>
        <strain evidence="2">E 39a</strain>
    </source>
</reference>
<dbReference type="PANTHER" id="PTHR22916">
    <property type="entry name" value="GLYCOSYLTRANSFERASE"/>
    <property type="match status" value="1"/>
</dbReference>
<dbReference type="AlphaFoldDB" id="A0A0A8J5X6"/>
<dbReference type="RefSeq" id="WP_000016400.1">
    <property type="nucleotide sequence ID" value="NZ_BFLQ01000020.1"/>
</dbReference>
<dbReference type="SUPFAM" id="SSF53448">
    <property type="entry name" value="Nucleotide-diphospho-sugar transferases"/>
    <property type="match status" value="1"/>
</dbReference>
<dbReference type="InterPro" id="IPR029044">
    <property type="entry name" value="Nucleotide-diphossugar_trans"/>
</dbReference>
<evidence type="ECO:0000313" key="3">
    <source>
        <dbReference type="EMBL" id="BAQ00750.1"/>
    </source>
</evidence>
<feature type="domain" description="Glycosyltransferase 2-like" evidence="1">
    <location>
        <begin position="9"/>
        <end position="152"/>
    </location>
</feature>
<keyword evidence="3" id="KW-0808">Transferase</keyword>
<protein>
    <submittedName>
        <fullName evidence="2">Glycosyl transferase</fullName>
    </submittedName>
    <submittedName>
        <fullName evidence="3">Putative glycosyltransferase</fullName>
    </submittedName>
</protein>
<dbReference type="InterPro" id="IPR001173">
    <property type="entry name" value="Glyco_trans_2-like"/>
</dbReference>
<evidence type="ECO:0000259" key="1">
    <source>
        <dbReference type="Pfam" id="PF00535"/>
    </source>
</evidence>
<organism evidence="3">
    <name type="scientific">Escherichia coli</name>
    <dbReference type="NCBI Taxonomy" id="562"/>
    <lineage>
        <taxon>Bacteria</taxon>
        <taxon>Pseudomonadati</taxon>
        <taxon>Pseudomonadota</taxon>
        <taxon>Gammaproteobacteria</taxon>
        <taxon>Enterobacterales</taxon>
        <taxon>Enterobacteriaceae</taxon>
        <taxon>Escherichia</taxon>
    </lineage>
</organism>
<name>A0A0A8J5X6_ECOLX</name>
<dbReference type="EMBL" id="KJ755561">
    <property type="protein sequence ID" value="AIG62575.1"/>
    <property type="molecule type" value="Genomic_DNA"/>
</dbReference>
<proteinExistence type="predicted"/>
<dbReference type="Pfam" id="PF00535">
    <property type="entry name" value="Glycos_transf_2"/>
    <property type="match status" value="1"/>
</dbReference>
<reference evidence="3" key="1">
    <citation type="journal article" date="2014" name="DNA Res.">
        <title>A complete view of the genetic diversity of the Escherichia coli O-antigen biosynthesis gene cluster.</title>
        <authorList>
            <person name="Iguchi A."/>
            <person name="Iyoda S."/>
            <person name="Kikuchi T."/>
            <person name="Ogura Y."/>
            <person name="Katsura K."/>
            <person name="Ohnishi M."/>
            <person name="Hayashi T."/>
            <person name="Thomson N.R."/>
        </authorList>
    </citation>
    <scope>NUCLEOTIDE SEQUENCE</scope>
    <source>
        <strain evidence="3">E39a</strain>
    </source>
</reference>
<dbReference type="EMBL" id="AB811607">
    <property type="protein sequence ID" value="BAQ00750.1"/>
    <property type="molecule type" value="Genomic_DNA"/>
</dbReference>
<dbReference type="GO" id="GO:0016758">
    <property type="term" value="F:hexosyltransferase activity"/>
    <property type="evidence" value="ECO:0007669"/>
    <property type="project" value="UniProtKB-ARBA"/>
</dbReference>
<gene>
    <name evidence="2" type="primary">epsE</name>
</gene>
<sequence length="256" mass="29537">MSGNKLISIIMASNKIDEFLPLAINSILEQTYQNIEVIFVANGDKAHCISLYIKNFFKDERIKIYETPIGQLSHALNLAISNASGDYIARMDADDISLPERLTKQLEYLRSHNLDMVGSDIIHIDTNGEVIGIKHYPKGLNKINKQLYFRNTFSHSTILIKKKILISARGYNAGFNSEDYDLWLRLRRKNIKWDNMEECLLKYRIHSASTQRKRLGYAEVAGYSLREFLLRFSFIGIFSVLIHIVKVYIKSSSHEE</sequence>